<evidence type="ECO:0008006" key="8">
    <source>
        <dbReference type="Google" id="ProtNLM"/>
    </source>
</evidence>
<keyword evidence="3" id="KW-0812">Transmembrane</keyword>
<proteinExistence type="inferred from homology"/>
<accession>A0A6A4JAM7</accession>
<keyword evidence="7" id="KW-1185">Reference proteome</keyword>
<gene>
    <name evidence="6" type="ORF">GE061_002829</name>
</gene>
<evidence type="ECO:0000256" key="5">
    <source>
        <dbReference type="ARBA" id="ARBA00023136"/>
    </source>
</evidence>
<dbReference type="Pfam" id="PF03073">
    <property type="entry name" value="TspO_MBR"/>
    <property type="match status" value="1"/>
</dbReference>
<evidence type="ECO:0000256" key="4">
    <source>
        <dbReference type="ARBA" id="ARBA00022989"/>
    </source>
</evidence>
<comment type="similarity">
    <text evidence="2">Belongs to the TspO/BZRP family.</text>
</comment>
<dbReference type="EMBL" id="WIXP02000010">
    <property type="protein sequence ID" value="KAF6204488.1"/>
    <property type="molecule type" value="Genomic_DNA"/>
</dbReference>
<keyword evidence="5" id="KW-0472">Membrane</keyword>
<comment type="caution">
    <text evidence="6">The sequence shown here is derived from an EMBL/GenBank/DDBJ whole genome shotgun (WGS) entry which is preliminary data.</text>
</comment>
<sequence>MKMGSAVSYIQKEVTVTSLALTAAPPVGMCLIMACVVVCWEVNSKLMMYTAPTRAPPWLRFGIIRHLYGPMWVVATGLLGSSSSIVWNAVGTAPLPITVYSLQLCSFWIHIPCMYGCPTLGATLALFCAILVGFQYILFHEIKAIAAQLTIPYCILLLHDCFYCWHHRLYNNGKIKDKKRVHLGDNGDEWQGG</sequence>
<dbReference type="Proteomes" id="UP000466442">
    <property type="component" value="Unassembled WGS sequence"/>
</dbReference>
<evidence type="ECO:0000256" key="3">
    <source>
        <dbReference type="ARBA" id="ARBA00022692"/>
    </source>
</evidence>
<evidence type="ECO:0000313" key="6">
    <source>
        <dbReference type="EMBL" id="KAF6204488.1"/>
    </source>
</evidence>
<dbReference type="PROSITE" id="PS51257">
    <property type="entry name" value="PROKAR_LIPOPROTEIN"/>
    <property type="match status" value="1"/>
</dbReference>
<evidence type="ECO:0000256" key="2">
    <source>
        <dbReference type="ARBA" id="ARBA00007524"/>
    </source>
</evidence>
<dbReference type="AlphaFoldDB" id="A0A6A4JAM7"/>
<dbReference type="GO" id="GO:0016020">
    <property type="term" value="C:membrane"/>
    <property type="evidence" value="ECO:0007669"/>
    <property type="project" value="UniProtKB-SubCell"/>
</dbReference>
<organism evidence="6 7">
    <name type="scientific">Apolygus lucorum</name>
    <name type="common">Small green plant bug</name>
    <name type="synonym">Lygocoris lucorum</name>
    <dbReference type="NCBI Taxonomy" id="248454"/>
    <lineage>
        <taxon>Eukaryota</taxon>
        <taxon>Metazoa</taxon>
        <taxon>Ecdysozoa</taxon>
        <taxon>Arthropoda</taxon>
        <taxon>Hexapoda</taxon>
        <taxon>Insecta</taxon>
        <taxon>Pterygota</taxon>
        <taxon>Neoptera</taxon>
        <taxon>Paraneoptera</taxon>
        <taxon>Hemiptera</taxon>
        <taxon>Heteroptera</taxon>
        <taxon>Panheteroptera</taxon>
        <taxon>Cimicomorpha</taxon>
        <taxon>Miridae</taxon>
        <taxon>Mirini</taxon>
        <taxon>Apolygus</taxon>
    </lineage>
</organism>
<evidence type="ECO:0000313" key="7">
    <source>
        <dbReference type="Proteomes" id="UP000466442"/>
    </source>
</evidence>
<evidence type="ECO:0000256" key="1">
    <source>
        <dbReference type="ARBA" id="ARBA00004141"/>
    </source>
</evidence>
<reference evidence="6" key="1">
    <citation type="journal article" date="2021" name="Mol. Ecol. Resour.">
        <title>Apolygus lucorum genome provides insights into omnivorousness and mesophyll feeding.</title>
        <authorList>
            <person name="Liu Y."/>
            <person name="Liu H."/>
            <person name="Wang H."/>
            <person name="Huang T."/>
            <person name="Liu B."/>
            <person name="Yang B."/>
            <person name="Yin L."/>
            <person name="Li B."/>
            <person name="Zhang Y."/>
            <person name="Zhang S."/>
            <person name="Jiang F."/>
            <person name="Zhang X."/>
            <person name="Ren Y."/>
            <person name="Wang B."/>
            <person name="Wang S."/>
            <person name="Lu Y."/>
            <person name="Wu K."/>
            <person name="Fan W."/>
            <person name="Wang G."/>
        </authorList>
    </citation>
    <scope>NUCLEOTIDE SEQUENCE</scope>
    <source>
        <strain evidence="6">12Hb</strain>
    </source>
</reference>
<dbReference type="InterPro" id="IPR038330">
    <property type="entry name" value="TspO/MBR-related_sf"/>
</dbReference>
<protein>
    <recommendedName>
        <fullName evidence="8">Translocator protein</fullName>
    </recommendedName>
</protein>
<dbReference type="InterPro" id="IPR004307">
    <property type="entry name" value="TspO_MBR"/>
</dbReference>
<comment type="subcellular location">
    <subcellularLocation>
        <location evidence="1">Membrane</location>
        <topology evidence="1">Multi-pass membrane protein</topology>
    </subcellularLocation>
</comment>
<keyword evidence="4" id="KW-1133">Transmembrane helix</keyword>
<name>A0A6A4JAM7_APOLU</name>
<dbReference type="Gene3D" id="1.20.1260.100">
    <property type="entry name" value="TspO/MBR protein"/>
    <property type="match status" value="1"/>
</dbReference>